<reference evidence="2 3" key="1">
    <citation type="journal article" date="2019" name="Int. J. Syst. Evol. Microbiol.">
        <title>The Global Catalogue of Microorganisms (GCM) 10K type strain sequencing project: providing services to taxonomists for standard genome sequencing and annotation.</title>
        <authorList>
            <consortium name="The Broad Institute Genomics Platform"/>
            <consortium name="The Broad Institute Genome Sequencing Center for Infectious Disease"/>
            <person name="Wu L."/>
            <person name="Ma J."/>
        </authorList>
    </citation>
    <scope>NUCLEOTIDE SEQUENCE [LARGE SCALE GENOMIC DNA]</scope>
    <source>
        <strain evidence="2 3">JCM 13595</strain>
    </source>
</reference>
<dbReference type="Proteomes" id="UP001501461">
    <property type="component" value="Unassembled WGS sequence"/>
</dbReference>
<evidence type="ECO:0000256" key="1">
    <source>
        <dbReference type="SAM" id="Coils"/>
    </source>
</evidence>
<dbReference type="PANTHER" id="PTHR33215">
    <property type="entry name" value="PROTEIN DISTAL ANTENNA"/>
    <property type="match status" value="1"/>
</dbReference>
<accession>A0ABN2UK17</accession>
<gene>
    <name evidence="2" type="ORF">GCM10009720_17930</name>
</gene>
<dbReference type="EMBL" id="BAAAMN010000036">
    <property type="protein sequence ID" value="GAA2037889.1"/>
    <property type="molecule type" value="Genomic_DNA"/>
</dbReference>
<dbReference type="InterPro" id="IPR009057">
    <property type="entry name" value="Homeodomain-like_sf"/>
</dbReference>
<evidence type="ECO:0000313" key="3">
    <source>
        <dbReference type="Proteomes" id="UP001501461"/>
    </source>
</evidence>
<dbReference type="SUPFAM" id="SSF46689">
    <property type="entry name" value="Homeodomain-like"/>
    <property type="match status" value="1"/>
</dbReference>
<dbReference type="InterPro" id="IPR051839">
    <property type="entry name" value="RD_transcriptional_regulator"/>
</dbReference>
<sequence>MNEQKKQRRSFTDEYKREAAGLVIDTGRSIAAVAREIKVGEQTLGKWVKLEKTRRGPAASTGPLSEEDRAELQRLRQENFELKKDNEFLGKAALDSNRQGNTVGFGFEWGSVA</sequence>
<comment type="caution">
    <text evidence="2">The sequence shown here is derived from an EMBL/GenBank/DDBJ whole genome shotgun (WGS) entry which is preliminary data.</text>
</comment>
<dbReference type="PANTHER" id="PTHR33215:SF13">
    <property type="entry name" value="PROTEIN DISTAL ANTENNA"/>
    <property type="match status" value="1"/>
</dbReference>
<name>A0ABN2UK17_9MICC</name>
<protein>
    <recommendedName>
        <fullName evidence="4">Transposase</fullName>
    </recommendedName>
</protein>
<dbReference type="InterPro" id="IPR002514">
    <property type="entry name" value="Transposase_8"/>
</dbReference>
<keyword evidence="1" id="KW-0175">Coiled coil</keyword>
<feature type="coiled-coil region" evidence="1">
    <location>
        <begin position="65"/>
        <end position="92"/>
    </location>
</feature>
<proteinExistence type="predicted"/>
<organism evidence="2 3">
    <name type="scientific">Yaniella flava</name>
    <dbReference type="NCBI Taxonomy" id="287930"/>
    <lineage>
        <taxon>Bacteria</taxon>
        <taxon>Bacillati</taxon>
        <taxon>Actinomycetota</taxon>
        <taxon>Actinomycetes</taxon>
        <taxon>Micrococcales</taxon>
        <taxon>Micrococcaceae</taxon>
        <taxon>Yaniella</taxon>
    </lineage>
</organism>
<dbReference type="Pfam" id="PF01527">
    <property type="entry name" value="HTH_Tnp_1"/>
    <property type="match status" value="1"/>
</dbReference>
<dbReference type="Gene3D" id="1.10.10.60">
    <property type="entry name" value="Homeodomain-like"/>
    <property type="match status" value="1"/>
</dbReference>
<evidence type="ECO:0000313" key="2">
    <source>
        <dbReference type="EMBL" id="GAA2037889.1"/>
    </source>
</evidence>
<evidence type="ECO:0008006" key="4">
    <source>
        <dbReference type="Google" id="ProtNLM"/>
    </source>
</evidence>
<keyword evidence="3" id="KW-1185">Reference proteome</keyword>